<accession>A0AAV5I2S8</accession>
<feature type="transmembrane region" description="Helical" evidence="7">
    <location>
        <begin position="364"/>
        <end position="381"/>
    </location>
</feature>
<dbReference type="InterPro" id="IPR013057">
    <property type="entry name" value="AA_transpt_TM"/>
</dbReference>
<dbReference type="EMBL" id="BPVZ01000005">
    <property type="protein sequence ID" value="GKU91600.1"/>
    <property type="molecule type" value="Genomic_DNA"/>
</dbReference>
<gene>
    <name evidence="9" type="ORF">SLEP1_g5456</name>
</gene>
<protein>
    <recommendedName>
        <fullName evidence="8">Amino acid transporter transmembrane domain-containing protein</fullName>
    </recommendedName>
</protein>
<evidence type="ECO:0000256" key="1">
    <source>
        <dbReference type="ARBA" id="ARBA00004370"/>
    </source>
</evidence>
<evidence type="ECO:0000256" key="4">
    <source>
        <dbReference type="ARBA" id="ARBA00022970"/>
    </source>
</evidence>
<feature type="transmembrane region" description="Helical" evidence="7">
    <location>
        <begin position="44"/>
        <end position="63"/>
    </location>
</feature>
<organism evidence="9 10">
    <name type="scientific">Rubroshorea leprosula</name>
    <dbReference type="NCBI Taxonomy" id="152421"/>
    <lineage>
        <taxon>Eukaryota</taxon>
        <taxon>Viridiplantae</taxon>
        <taxon>Streptophyta</taxon>
        <taxon>Embryophyta</taxon>
        <taxon>Tracheophyta</taxon>
        <taxon>Spermatophyta</taxon>
        <taxon>Magnoliopsida</taxon>
        <taxon>eudicotyledons</taxon>
        <taxon>Gunneridae</taxon>
        <taxon>Pentapetalae</taxon>
        <taxon>rosids</taxon>
        <taxon>malvids</taxon>
        <taxon>Malvales</taxon>
        <taxon>Dipterocarpaceae</taxon>
        <taxon>Rubroshorea</taxon>
    </lineage>
</organism>
<keyword evidence="10" id="KW-1185">Reference proteome</keyword>
<evidence type="ECO:0000313" key="10">
    <source>
        <dbReference type="Proteomes" id="UP001054252"/>
    </source>
</evidence>
<feature type="domain" description="Amino acid transporter transmembrane" evidence="8">
    <location>
        <begin position="38"/>
        <end position="441"/>
    </location>
</feature>
<feature type="transmembrane region" description="Helical" evidence="7">
    <location>
        <begin position="69"/>
        <end position="94"/>
    </location>
</feature>
<dbReference type="Pfam" id="PF01490">
    <property type="entry name" value="Aa_trans"/>
    <property type="match status" value="1"/>
</dbReference>
<feature type="transmembrane region" description="Helical" evidence="7">
    <location>
        <begin position="162"/>
        <end position="179"/>
    </location>
</feature>
<comment type="caution">
    <text evidence="9">The sequence shown here is derived from an EMBL/GenBank/DDBJ whole genome shotgun (WGS) entry which is preliminary data.</text>
</comment>
<feature type="transmembrane region" description="Helical" evidence="7">
    <location>
        <begin position="419"/>
        <end position="441"/>
    </location>
</feature>
<dbReference type="PANTHER" id="PTHR48017">
    <property type="entry name" value="OS05G0424000 PROTEIN-RELATED"/>
    <property type="match status" value="1"/>
</dbReference>
<feature type="transmembrane region" description="Helical" evidence="7">
    <location>
        <begin position="311"/>
        <end position="335"/>
    </location>
</feature>
<comment type="subcellular location">
    <subcellularLocation>
        <location evidence="1">Membrane</location>
    </subcellularLocation>
</comment>
<evidence type="ECO:0000313" key="9">
    <source>
        <dbReference type="EMBL" id="GKU91600.1"/>
    </source>
</evidence>
<sequence length="459" mass="50275">MGTVFPDSMDVPSTDKENPTVQCLEELDAGALFVLKSKGSWLHCGYHLTTSIVAPVIFSLPFALALLGWVYGILCLAFAALITFYSYNLLSLVLEHHAQLGKRQLRFRDMATDILGPRWGKYLVGPLQFAICYGSVIGGSLLGGQCLKFVYLLYKPNGGMQLYQFIMIFGAVLLIFAQLPSFHSLRHINLGSLVLCFAYSAFAVAGSIHIGNSRNAPVKDYSINGSEVNHVFGAINAISIIATAYGCGIIPEIQATIAPPVKGKMFKGLCICFTVILMTYFSVAVSGYWAFGNHTQSSILNNFMDDNQKPLLPTWFLLTTNIFALFQLSAITVTYMQPTNELFEKCFANPKMGQFSTRNIVPRLISRSLSVITAILFAAMLPFFGDIMALFGAFGIIPLDFILPMVFYNATFKPSKKSLIFWGNTLIAVVSTALAAVGAVASVRQMVLDAKTYSLFANM</sequence>
<reference evidence="9 10" key="1">
    <citation type="journal article" date="2021" name="Commun. Biol.">
        <title>The genome of Shorea leprosula (Dipterocarpaceae) highlights the ecological relevance of drought in aseasonal tropical rainforests.</title>
        <authorList>
            <person name="Ng K.K.S."/>
            <person name="Kobayashi M.J."/>
            <person name="Fawcett J.A."/>
            <person name="Hatakeyama M."/>
            <person name="Paape T."/>
            <person name="Ng C.H."/>
            <person name="Ang C.C."/>
            <person name="Tnah L.H."/>
            <person name="Lee C.T."/>
            <person name="Nishiyama T."/>
            <person name="Sese J."/>
            <person name="O'Brien M.J."/>
            <person name="Copetti D."/>
            <person name="Mohd Noor M.I."/>
            <person name="Ong R.C."/>
            <person name="Putra M."/>
            <person name="Sireger I.Z."/>
            <person name="Indrioko S."/>
            <person name="Kosugi Y."/>
            <person name="Izuno A."/>
            <person name="Isagi Y."/>
            <person name="Lee S.L."/>
            <person name="Shimizu K.K."/>
        </authorList>
    </citation>
    <scope>NUCLEOTIDE SEQUENCE [LARGE SCALE GENOMIC DNA]</scope>
    <source>
        <strain evidence="9">214</strain>
    </source>
</reference>
<dbReference type="GO" id="GO:0016020">
    <property type="term" value="C:membrane"/>
    <property type="evidence" value="ECO:0007669"/>
    <property type="project" value="UniProtKB-SubCell"/>
</dbReference>
<evidence type="ECO:0000256" key="6">
    <source>
        <dbReference type="ARBA" id="ARBA00023136"/>
    </source>
</evidence>
<keyword evidence="5 7" id="KW-1133">Transmembrane helix</keyword>
<dbReference type="AlphaFoldDB" id="A0AAV5I2S8"/>
<feature type="transmembrane region" description="Helical" evidence="7">
    <location>
        <begin position="191"/>
        <end position="211"/>
    </location>
</feature>
<feature type="transmembrane region" description="Helical" evidence="7">
    <location>
        <begin position="265"/>
        <end position="291"/>
    </location>
</feature>
<evidence type="ECO:0000256" key="3">
    <source>
        <dbReference type="ARBA" id="ARBA00022692"/>
    </source>
</evidence>
<keyword evidence="6 7" id="KW-0472">Membrane</keyword>
<proteinExistence type="predicted"/>
<dbReference type="Proteomes" id="UP001054252">
    <property type="component" value="Unassembled WGS sequence"/>
</dbReference>
<keyword evidence="4" id="KW-0029">Amino-acid transport</keyword>
<evidence type="ECO:0000256" key="7">
    <source>
        <dbReference type="SAM" id="Phobius"/>
    </source>
</evidence>
<feature type="transmembrane region" description="Helical" evidence="7">
    <location>
        <begin position="122"/>
        <end position="142"/>
    </location>
</feature>
<feature type="transmembrane region" description="Helical" evidence="7">
    <location>
        <begin position="387"/>
        <end position="407"/>
    </location>
</feature>
<keyword evidence="2" id="KW-0813">Transport</keyword>
<name>A0AAV5I2S8_9ROSI</name>
<evidence type="ECO:0000259" key="8">
    <source>
        <dbReference type="Pfam" id="PF01490"/>
    </source>
</evidence>
<evidence type="ECO:0000256" key="2">
    <source>
        <dbReference type="ARBA" id="ARBA00022448"/>
    </source>
</evidence>
<dbReference type="GO" id="GO:0006865">
    <property type="term" value="P:amino acid transport"/>
    <property type="evidence" value="ECO:0007669"/>
    <property type="project" value="UniProtKB-KW"/>
</dbReference>
<keyword evidence="3 7" id="KW-0812">Transmembrane</keyword>
<feature type="transmembrane region" description="Helical" evidence="7">
    <location>
        <begin position="231"/>
        <end position="253"/>
    </location>
</feature>
<evidence type="ECO:0000256" key="5">
    <source>
        <dbReference type="ARBA" id="ARBA00022989"/>
    </source>
</evidence>